<reference evidence="1" key="1">
    <citation type="journal article" date="2023" name="Science">
        <title>Elucidation of the pathway for biosynthesis of saponin adjuvants from the soapbark tree.</title>
        <authorList>
            <person name="Reed J."/>
            <person name="Orme A."/>
            <person name="El-Demerdash A."/>
            <person name="Owen C."/>
            <person name="Martin L.B.B."/>
            <person name="Misra R.C."/>
            <person name="Kikuchi S."/>
            <person name="Rejzek M."/>
            <person name="Martin A.C."/>
            <person name="Harkess A."/>
            <person name="Leebens-Mack J."/>
            <person name="Louveau T."/>
            <person name="Stephenson M.J."/>
            <person name="Osbourn A."/>
        </authorList>
    </citation>
    <scope>NUCLEOTIDE SEQUENCE</scope>
    <source>
        <strain evidence="1">S10</strain>
    </source>
</reference>
<keyword evidence="2" id="KW-1185">Reference proteome</keyword>
<evidence type="ECO:0000313" key="1">
    <source>
        <dbReference type="EMBL" id="KAJ7950720.1"/>
    </source>
</evidence>
<gene>
    <name evidence="1" type="ORF">O6P43_026874</name>
</gene>
<dbReference type="Proteomes" id="UP001163823">
    <property type="component" value="Chromosome 11"/>
</dbReference>
<accession>A0AAD7L344</accession>
<protein>
    <submittedName>
        <fullName evidence="1">Uncharacterized protein</fullName>
    </submittedName>
</protein>
<dbReference type="EMBL" id="JARAOO010000011">
    <property type="protein sequence ID" value="KAJ7950720.1"/>
    <property type="molecule type" value="Genomic_DNA"/>
</dbReference>
<proteinExistence type="predicted"/>
<evidence type="ECO:0000313" key="2">
    <source>
        <dbReference type="Proteomes" id="UP001163823"/>
    </source>
</evidence>
<sequence length="116" mass="12571">MLVRNPYYSWMLERKPSHVMLVNQLERYEDWGGALEENYGIFVCQALIFGEAEVPRLVFTGEVSLTPDETVALLEPVLILPGVGVEDLGAGVEALLGGGDGFHDGVPCPKLGVGLE</sequence>
<organism evidence="1 2">
    <name type="scientific">Quillaja saponaria</name>
    <name type="common">Soap bark tree</name>
    <dbReference type="NCBI Taxonomy" id="32244"/>
    <lineage>
        <taxon>Eukaryota</taxon>
        <taxon>Viridiplantae</taxon>
        <taxon>Streptophyta</taxon>
        <taxon>Embryophyta</taxon>
        <taxon>Tracheophyta</taxon>
        <taxon>Spermatophyta</taxon>
        <taxon>Magnoliopsida</taxon>
        <taxon>eudicotyledons</taxon>
        <taxon>Gunneridae</taxon>
        <taxon>Pentapetalae</taxon>
        <taxon>rosids</taxon>
        <taxon>fabids</taxon>
        <taxon>Fabales</taxon>
        <taxon>Quillajaceae</taxon>
        <taxon>Quillaja</taxon>
    </lineage>
</organism>
<dbReference type="AlphaFoldDB" id="A0AAD7L344"/>
<name>A0AAD7L344_QUISA</name>
<comment type="caution">
    <text evidence="1">The sequence shown here is derived from an EMBL/GenBank/DDBJ whole genome shotgun (WGS) entry which is preliminary data.</text>
</comment>
<dbReference type="KEGG" id="qsa:O6P43_026874"/>